<evidence type="ECO:0000313" key="2">
    <source>
        <dbReference type="EMBL" id="MBW74341.1"/>
    </source>
</evidence>
<reference evidence="2" key="1">
    <citation type="submission" date="2018-01" db="EMBL/GenBank/DDBJ databases">
        <title>An insight into the sialome of Amazonian anophelines.</title>
        <authorList>
            <person name="Ribeiro J.M."/>
            <person name="Scarpassa V."/>
            <person name="Calvo E."/>
        </authorList>
    </citation>
    <scope>NUCLEOTIDE SEQUENCE</scope>
</reference>
<evidence type="ECO:0000256" key="1">
    <source>
        <dbReference type="SAM" id="SignalP"/>
    </source>
</evidence>
<organism evidence="2">
    <name type="scientific">Anopheles darlingi</name>
    <name type="common">Mosquito</name>
    <dbReference type="NCBI Taxonomy" id="43151"/>
    <lineage>
        <taxon>Eukaryota</taxon>
        <taxon>Metazoa</taxon>
        <taxon>Ecdysozoa</taxon>
        <taxon>Arthropoda</taxon>
        <taxon>Hexapoda</taxon>
        <taxon>Insecta</taxon>
        <taxon>Pterygota</taxon>
        <taxon>Neoptera</taxon>
        <taxon>Endopterygota</taxon>
        <taxon>Diptera</taxon>
        <taxon>Nematocera</taxon>
        <taxon>Culicoidea</taxon>
        <taxon>Culicidae</taxon>
        <taxon>Anophelinae</taxon>
        <taxon>Anopheles</taxon>
    </lineage>
</organism>
<protein>
    <submittedName>
        <fullName evidence="2">Putative secreted protein</fullName>
    </submittedName>
</protein>
<accession>A0A2M4DA22</accession>
<keyword evidence="1" id="KW-0732">Signal</keyword>
<feature type="chain" id="PRO_5014967084" evidence="1">
    <location>
        <begin position="24"/>
        <end position="148"/>
    </location>
</feature>
<dbReference type="EMBL" id="GGFL01010163">
    <property type="protein sequence ID" value="MBW74341.1"/>
    <property type="molecule type" value="Transcribed_RNA"/>
</dbReference>
<feature type="signal peptide" evidence="1">
    <location>
        <begin position="1"/>
        <end position="23"/>
    </location>
</feature>
<proteinExistence type="predicted"/>
<name>A0A2M4DA22_ANODA</name>
<sequence length="148" mass="16309">MWMLSRHCEISLIHASLSWMVGAIRWIPCRVPDLDSTKILKSRLPALTDSVTLNVLPRVDAEQTEASSSSCCTSLGSSTSVASASGIFPTSGSRCKRPPEVRVAMIMWLEKRKHCRTASRSLLNDAKRLRIRPRPGGTCTKLPCLTNT</sequence>
<dbReference type="AlphaFoldDB" id="A0A2M4DA22"/>